<evidence type="ECO:0000256" key="11">
    <source>
        <dbReference type="ARBA" id="ARBA00035113"/>
    </source>
</evidence>
<dbReference type="EMBL" id="JASPKY010000291">
    <property type="protein sequence ID" value="KAK9710582.1"/>
    <property type="molecule type" value="Genomic_DNA"/>
</dbReference>
<dbReference type="GO" id="GO:0072344">
    <property type="term" value="P:rescue of stalled ribosome"/>
    <property type="evidence" value="ECO:0007669"/>
    <property type="project" value="InterPro"/>
</dbReference>
<proteinExistence type="inferred from homology"/>
<reference evidence="15 16" key="1">
    <citation type="journal article" date="2024" name="BMC Genomics">
        <title>De novo assembly and annotation of Popillia japonica's genome with initial clues to its potential as an invasive pest.</title>
        <authorList>
            <person name="Cucini C."/>
            <person name="Boschi S."/>
            <person name="Funari R."/>
            <person name="Cardaioli E."/>
            <person name="Iannotti N."/>
            <person name="Marturano G."/>
            <person name="Paoli F."/>
            <person name="Bruttini M."/>
            <person name="Carapelli A."/>
            <person name="Frati F."/>
            <person name="Nardi F."/>
        </authorList>
    </citation>
    <scope>NUCLEOTIDE SEQUENCE [LARGE SCALE GENOMIC DNA]</scope>
    <source>
        <strain evidence="15">DMR45628</strain>
    </source>
</reference>
<evidence type="ECO:0000259" key="14">
    <source>
        <dbReference type="PROSITE" id="PS50089"/>
    </source>
</evidence>
<evidence type="ECO:0000256" key="13">
    <source>
        <dbReference type="SAM" id="MobiDB-lite"/>
    </source>
</evidence>
<evidence type="ECO:0000256" key="10">
    <source>
        <dbReference type="ARBA" id="ARBA00022833"/>
    </source>
</evidence>
<feature type="region of interest" description="Disordered" evidence="13">
    <location>
        <begin position="288"/>
        <end position="349"/>
    </location>
</feature>
<dbReference type="GO" id="GO:0043022">
    <property type="term" value="F:ribosome binding"/>
    <property type="evidence" value="ECO:0007669"/>
    <property type="project" value="TreeGrafter"/>
</dbReference>
<feature type="compositionally biased region" description="Low complexity" evidence="13">
    <location>
        <begin position="621"/>
        <end position="632"/>
    </location>
</feature>
<dbReference type="Pfam" id="PF23230">
    <property type="entry name" value="zf-C2H2_13"/>
    <property type="match status" value="1"/>
</dbReference>
<evidence type="ECO:0000256" key="9">
    <source>
        <dbReference type="ARBA" id="ARBA00022771"/>
    </source>
</evidence>
<dbReference type="InterPro" id="IPR013083">
    <property type="entry name" value="Znf_RING/FYVE/PHD"/>
</dbReference>
<evidence type="ECO:0000256" key="1">
    <source>
        <dbReference type="ARBA" id="ARBA00000900"/>
    </source>
</evidence>
<name>A0AAW1JZY2_POPJA</name>
<organism evidence="15 16">
    <name type="scientific">Popillia japonica</name>
    <name type="common">Japanese beetle</name>
    <dbReference type="NCBI Taxonomy" id="7064"/>
    <lineage>
        <taxon>Eukaryota</taxon>
        <taxon>Metazoa</taxon>
        <taxon>Ecdysozoa</taxon>
        <taxon>Arthropoda</taxon>
        <taxon>Hexapoda</taxon>
        <taxon>Insecta</taxon>
        <taxon>Pterygota</taxon>
        <taxon>Neoptera</taxon>
        <taxon>Endopterygota</taxon>
        <taxon>Coleoptera</taxon>
        <taxon>Polyphaga</taxon>
        <taxon>Scarabaeiformia</taxon>
        <taxon>Scarabaeidae</taxon>
        <taxon>Rutelinae</taxon>
        <taxon>Popillia</taxon>
    </lineage>
</organism>
<feature type="domain" description="RING-type" evidence="14">
    <location>
        <begin position="16"/>
        <end position="56"/>
    </location>
</feature>
<evidence type="ECO:0000256" key="12">
    <source>
        <dbReference type="PROSITE-ProRule" id="PRU00175"/>
    </source>
</evidence>
<protein>
    <recommendedName>
        <fullName evidence="4">RING-type E3 ubiquitin transferase</fullName>
        <ecNumber evidence="4">2.3.2.27</ecNumber>
    </recommendedName>
</protein>
<dbReference type="EC" id="2.3.2.27" evidence="4"/>
<keyword evidence="10" id="KW-0862">Zinc</keyword>
<feature type="compositionally biased region" description="Polar residues" evidence="13">
    <location>
        <begin position="337"/>
        <end position="349"/>
    </location>
</feature>
<evidence type="ECO:0000256" key="2">
    <source>
        <dbReference type="ARBA" id="ARBA00004496"/>
    </source>
</evidence>
<keyword evidence="6" id="KW-0597">Phosphoprotein</keyword>
<evidence type="ECO:0000256" key="5">
    <source>
        <dbReference type="ARBA" id="ARBA00022490"/>
    </source>
</evidence>
<evidence type="ECO:0000313" key="15">
    <source>
        <dbReference type="EMBL" id="KAK9710582.1"/>
    </source>
</evidence>
<dbReference type="PROSITE" id="PS50089">
    <property type="entry name" value="ZF_RING_2"/>
    <property type="match status" value="1"/>
</dbReference>
<dbReference type="InterPro" id="IPR044288">
    <property type="entry name" value="ZNF598/HEL2"/>
</dbReference>
<gene>
    <name evidence="15" type="ORF">QE152_g25937</name>
</gene>
<keyword evidence="7" id="KW-0808">Transferase</keyword>
<evidence type="ECO:0000256" key="6">
    <source>
        <dbReference type="ARBA" id="ARBA00022553"/>
    </source>
</evidence>
<comment type="similarity">
    <text evidence="11">Belongs to the ZNF598/HEL2 family.</text>
</comment>
<keyword evidence="16" id="KW-1185">Reference proteome</keyword>
<dbReference type="GO" id="GO:0061630">
    <property type="term" value="F:ubiquitin protein ligase activity"/>
    <property type="evidence" value="ECO:0007669"/>
    <property type="project" value="UniProtKB-EC"/>
</dbReference>
<dbReference type="Pfam" id="PF23202">
    <property type="entry name" value="PAH_ZNF598"/>
    <property type="match status" value="1"/>
</dbReference>
<dbReference type="PROSITE" id="PS00028">
    <property type="entry name" value="ZINC_FINGER_C2H2_1"/>
    <property type="match status" value="1"/>
</dbReference>
<comment type="pathway">
    <text evidence="3">Protein modification; protein ubiquitination.</text>
</comment>
<keyword evidence="9 12" id="KW-0863">Zinc-finger</keyword>
<evidence type="ECO:0000256" key="7">
    <source>
        <dbReference type="ARBA" id="ARBA00022679"/>
    </source>
</evidence>
<comment type="subcellular location">
    <subcellularLocation>
        <location evidence="2">Cytoplasm</location>
    </subcellularLocation>
</comment>
<dbReference type="GO" id="GO:0008270">
    <property type="term" value="F:zinc ion binding"/>
    <property type="evidence" value="ECO:0007669"/>
    <property type="project" value="UniProtKB-KW"/>
</dbReference>
<dbReference type="InterPro" id="IPR041888">
    <property type="entry name" value="RING-HC_ZNF598/HEL2"/>
</dbReference>
<dbReference type="PANTHER" id="PTHR22938:SF0">
    <property type="entry name" value="E3 UBIQUITIN-PROTEIN LIGASE ZNF598"/>
    <property type="match status" value="1"/>
</dbReference>
<dbReference type="SUPFAM" id="SSF57850">
    <property type="entry name" value="RING/U-box"/>
    <property type="match status" value="1"/>
</dbReference>
<dbReference type="InterPro" id="IPR057634">
    <property type="entry name" value="PAH_ZNF598/HEL2"/>
</dbReference>
<comment type="catalytic activity">
    <reaction evidence="1">
        <text>S-ubiquitinyl-[E2 ubiquitin-conjugating enzyme]-L-cysteine + [acceptor protein]-L-lysine = [E2 ubiquitin-conjugating enzyme]-L-cysteine + N(6)-ubiquitinyl-[acceptor protein]-L-lysine.</text>
        <dbReference type="EC" id="2.3.2.27"/>
    </reaction>
</comment>
<dbReference type="AlphaFoldDB" id="A0AAW1JZY2"/>
<dbReference type="GO" id="GO:0016567">
    <property type="term" value="P:protein ubiquitination"/>
    <property type="evidence" value="ECO:0007669"/>
    <property type="project" value="TreeGrafter"/>
</dbReference>
<feature type="compositionally biased region" description="Polar residues" evidence="13">
    <location>
        <begin position="316"/>
        <end position="329"/>
    </location>
</feature>
<dbReference type="InterPro" id="IPR001841">
    <property type="entry name" value="Znf_RING"/>
</dbReference>
<accession>A0AAW1JZY2</accession>
<dbReference type="CDD" id="cd16615">
    <property type="entry name" value="RING-HC_ZNF598"/>
    <property type="match status" value="1"/>
</dbReference>
<comment type="caution">
    <text evidence="15">The sequence shown here is derived from an EMBL/GenBank/DDBJ whole genome shotgun (WGS) entry which is preliminary data.</text>
</comment>
<dbReference type="Gene3D" id="3.30.40.10">
    <property type="entry name" value="Zinc/RING finger domain, C3HC4 (zinc finger)"/>
    <property type="match status" value="1"/>
</dbReference>
<dbReference type="PANTHER" id="PTHR22938">
    <property type="entry name" value="ZINC FINGER PROTEIN 598"/>
    <property type="match status" value="1"/>
</dbReference>
<keyword evidence="8" id="KW-0479">Metal-binding</keyword>
<evidence type="ECO:0000256" key="3">
    <source>
        <dbReference type="ARBA" id="ARBA00004906"/>
    </source>
</evidence>
<dbReference type="SMART" id="SM00355">
    <property type="entry name" value="ZnF_C2H2"/>
    <property type="match status" value="5"/>
</dbReference>
<evidence type="ECO:0000256" key="8">
    <source>
        <dbReference type="ARBA" id="ARBA00022723"/>
    </source>
</evidence>
<keyword evidence="5" id="KW-0963">Cytoplasm</keyword>
<sequence>MSSNTDVSYNETENACVVCFKNVDIYSVGVCDHPVCYECSTRMRVLCKQNECPICRQDMPKVIFTKEVDLFNNLRPKAERTNLQERRIGILFYSGSVQRAYYRLLEHNCTICDNRGRRWPFRTFQELKDHMRREHELFYCDLCVNNLKIFTFERRCYTRSELALHRRKGDADNTSHRGHPLCEFCDVRYMDNDELFRHLRRDHLFCHFCDADGKHQYYNSYEDLRKHFLEDHYVCEEGDCKNEQFTSVFRTDIDLRAHITNVHSKHMSKSATKQARTLELEFRFKGRRQQNNDGGDDFEGAVGYEGYNMEPGGNRNGQQNQKPFVNPINSADFPSLGNATEVPQTRATSSVTFTKISSKPFRAEDFPSLGSRPGTARSSNVTITTSSKIAGTKGVVSGKAPEVTIQTSRRPQHLAINQQNFPSLGGATPGNSTVRFSISNNTQDRPQSSRPNVSIHVSNQADVAITTRITTAPTSTQQPRPKSSEAFPALSSAPIREAQWVLQKPKKHVEPAREAQWVLQKPKKHVEPAKVSKVAPAPQLPPSNLDFPVLTKTVKSESKTNPQLPPSNLDFPVLTKTVKSESKTKKRSSVTMPVSNSWVNLNSFNIEANNSAKNSKKDAANKSVSNDNNVNSDGRKVTALNNKVSDKSGDNSNRNKKKKHKSADKTSSHQENGENDFNAKEKIENLDHVDFNKNGIVKKISQLQIDTFNHQHKENGLGEDFPVLGDRKPPPGFNVKPPPGFDNCNALLPNNDLTFTNSSGQSYSILPTSYEYHLPPNFEIRNKKLIDSLMNLGNKDEEIREFKMYSDLFRKGSYSAKNYYEHCQIFLGDDFDRVFPELLALLPDITKQQDLYRVHAKKDLEVCKTCNQIVLYRDLRSHLSNHTLENSFPVLEHPVEPVSNYWKK</sequence>
<feature type="compositionally biased region" description="Basic and acidic residues" evidence="13">
    <location>
        <begin position="663"/>
        <end position="679"/>
    </location>
</feature>
<dbReference type="Proteomes" id="UP001458880">
    <property type="component" value="Unassembled WGS sequence"/>
</dbReference>
<dbReference type="InterPro" id="IPR013087">
    <property type="entry name" value="Znf_C2H2_type"/>
</dbReference>
<feature type="region of interest" description="Disordered" evidence="13">
    <location>
        <begin position="610"/>
        <end position="679"/>
    </location>
</feature>
<evidence type="ECO:0000256" key="4">
    <source>
        <dbReference type="ARBA" id="ARBA00012483"/>
    </source>
</evidence>
<dbReference type="InterPro" id="IPR056437">
    <property type="entry name" value="Znf-C2H2_ZNF598/HEL2"/>
</dbReference>
<dbReference type="GO" id="GO:0005737">
    <property type="term" value="C:cytoplasm"/>
    <property type="evidence" value="ECO:0007669"/>
    <property type="project" value="UniProtKB-SubCell"/>
</dbReference>
<evidence type="ECO:0000313" key="16">
    <source>
        <dbReference type="Proteomes" id="UP001458880"/>
    </source>
</evidence>
<dbReference type="Pfam" id="PF25447">
    <property type="entry name" value="RING_ZNF598"/>
    <property type="match status" value="1"/>
</dbReference>